<feature type="compositionally biased region" description="Pro residues" evidence="1">
    <location>
        <begin position="201"/>
        <end position="219"/>
    </location>
</feature>
<feature type="compositionally biased region" description="Low complexity" evidence="1">
    <location>
        <begin position="297"/>
        <end position="309"/>
    </location>
</feature>
<name>A0A917RVA2_9NOCA</name>
<feature type="region of interest" description="Disordered" evidence="1">
    <location>
        <begin position="528"/>
        <end position="548"/>
    </location>
</feature>
<reference evidence="2" key="2">
    <citation type="submission" date="2020-09" db="EMBL/GenBank/DDBJ databases">
        <authorList>
            <person name="Sun Q."/>
            <person name="Zhou Y."/>
        </authorList>
    </citation>
    <scope>NUCLEOTIDE SEQUENCE</scope>
    <source>
        <strain evidence="2">CGMCC 4.3508</strain>
    </source>
</reference>
<evidence type="ECO:0000313" key="2">
    <source>
        <dbReference type="EMBL" id="GGL31795.1"/>
    </source>
</evidence>
<feature type="region of interest" description="Disordered" evidence="1">
    <location>
        <begin position="279"/>
        <end position="439"/>
    </location>
</feature>
<proteinExistence type="predicted"/>
<sequence>MSQSPAVDAAELRALVSTLEKLIAEASRVTGELKAAIASAERISERSVTATTPERIGALAPGVPVENRGAGGEQAPTASPAVRTPAATPWARKRATASFSGRAGAPEATATPAPPLPPSAKATGQAALPPSAPLPSAAPPSAPPPSAAQSTMPDTVAPAVAARTAETARPSEAPRPAESLPGPFSYGIAGAAGEGQAALCPPAPSLGPPPKMAAEPPGPSRENRRPPKLVDTGAAPPLADTGGVPPIVSGGNESNGSAASGRGVALPEFLFDAIAGIAPVASSARDRRTTSDNADRAAPAAVGSSGAAAREPVEPYSEPPSTRSVVDVPGNPPEMPRIAAQREEIRSPARAPSPVPQAGESPPELSLLIDEEARPTAESIGQRRSARAAGADPAQRSSTSVPLKLVADPRVPEPPAAEPEPAPDSEGLTVLPGARRDKDPGVTLLVREMARKHGLEDRGFETAGVDTDIVHEIAAALDDLFGKYTIPLYGIEVAEQREDTIRRERKEATESGLGVLPQVWITLEQSELAGAREPGPGQTRRRFRRSGGTDRPVYTAVIRAFAAALDEVGGYRARQEAWRILMAGSLSGGPNIGGGLLDPRRALIEGFAEFELRGKRAGEQAVTLHGALLKMAQARPEETSA</sequence>
<protein>
    <submittedName>
        <fullName evidence="2">Uncharacterized protein</fullName>
    </submittedName>
</protein>
<dbReference type="AlphaFoldDB" id="A0A917RVA2"/>
<evidence type="ECO:0000313" key="3">
    <source>
        <dbReference type="Proteomes" id="UP000638263"/>
    </source>
</evidence>
<dbReference type="EMBL" id="BMMH01000013">
    <property type="protein sequence ID" value="GGL31795.1"/>
    <property type="molecule type" value="Genomic_DNA"/>
</dbReference>
<organism evidence="2 3">
    <name type="scientific">Nocardia jinanensis</name>
    <dbReference type="NCBI Taxonomy" id="382504"/>
    <lineage>
        <taxon>Bacteria</taxon>
        <taxon>Bacillati</taxon>
        <taxon>Actinomycetota</taxon>
        <taxon>Actinomycetes</taxon>
        <taxon>Mycobacteriales</taxon>
        <taxon>Nocardiaceae</taxon>
        <taxon>Nocardia</taxon>
    </lineage>
</organism>
<evidence type="ECO:0000256" key="1">
    <source>
        <dbReference type="SAM" id="MobiDB-lite"/>
    </source>
</evidence>
<comment type="caution">
    <text evidence="2">The sequence shown here is derived from an EMBL/GenBank/DDBJ whole genome shotgun (WGS) entry which is preliminary data.</text>
</comment>
<dbReference type="RefSeq" id="WP_156426346.1">
    <property type="nucleotide sequence ID" value="NZ_BMMH01000013.1"/>
</dbReference>
<feature type="compositionally biased region" description="Low complexity" evidence="1">
    <location>
        <begin position="249"/>
        <end position="261"/>
    </location>
</feature>
<feature type="compositionally biased region" description="Pro residues" evidence="1">
    <location>
        <begin position="130"/>
        <end position="146"/>
    </location>
</feature>
<feature type="compositionally biased region" description="Low complexity" evidence="1">
    <location>
        <begin position="119"/>
        <end position="129"/>
    </location>
</feature>
<dbReference type="Proteomes" id="UP000638263">
    <property type="component" value="Unassembled WGS sequence"/>
</dbReference>
<feature type="compositionally biased region" description="Basic and acidic residues" evidence="1">
    <location>
        <begin position="284"/>
        <end position="295"/>
    </location>
</feature>
<keyword evidence="3" id="KW-1185">Reference proteome</keyword>
<reference evidence="2" key="1">
    <citation type="journal article" date="2014" name="Int. J. Syst. Evol. Microbiol.">
        <title>Complete genome sequence of Corynebacterium casei LMG S-19264T (=DSM 44701T), isolated from a smear-ripened cheese.</title>
        <authorList>
            <consortium name="US DOE Joint Genome Institute (JGI-PGF)"/>
            <person name="Walter F."/>
            <person name="Albersmeier A."/>
            <person name="Kalinowski J."/>
            <person name="Ruckert C."/>
        </authorList>
    </citation>
    <scope>NUCLEOTIDE SEQUENCE</scope>
    <source>
        <strain evidence="2">CGMCC 4.3508</strain>
    </source>
</reference>
<feature type="compositionally biased region" description="Pro residues" evidence="1">
    <location>
        <begin position="412"/>
        <end position="422"/>
    </location>
</feature>
<feature type="region of interest" description="Disordered" evidence="1">
    <location>
        <begin position="44"/>
        <end position="261"/>
    </location>
</feature>
<gene>
    <name evidence="2" type="ORF">GCM10011588_53120</name>
</gene>
<feature type="compositionally biased region" description="Low complexity" evidence="1">
    <location>
        <begin position="187"/>
        <end position="200"/>
    </location>
</feature>
<feature type="compositionally biased region" description="Low complexity" evidence="1">
    <location>
        <begin position="156"/>
        <end position="170"/>
    </location>
</feature>
<accession>A0A917RVA2</accession>